<dbReference type="PANTHER" id="PTHR41521">
    <property type="match status" value="1"/>
</dbReference>
<gene>
    <name evidence="2" type="ORF">KXJ70_17935</name>
</gene>
<accession>A0ABS6VWH3</accession>
<feature type="domain" description="DUF1330" evidence="1">
    <location>
        <begin position="7"/>
        <end position="94"/>
    </location>
</feature>
<dbReference type="PANTHER" id="PTHR41521:SF4">
    <property type="entry name" value="BLR0684 PROTEIN"/>
    <property type="match status" value="1"/>
</dbReference>
<name>A0ABS6VWH3_9GAMM</name>
<comment type="caution">
    <text evidence="2">The sequence shown here is derived from an EMBL/GenBank/DDBJ whole genome shotgun (WGS) entry which is preliminary data.</text>
</comment>
<evidence type="ECO:0000259" key="1">
    <source>
        <dbReference type="Pfam" id="PF07045"/>
    </source>
</evidence>
<reference evidence="2" key="1">
    <citation type="submission" date="2021-07" db="EMBL/GenBank/DDBJ databases">
        <title>Zhongshania sp. CAU 1632 isolated from seawater.</title>
        <authorList>
            <person name="Kim W."/>
        </authorList>
    </citation>
    <scope>NUCLEOTIDE SEQUENCE</scope>
    <source>
        <strain evidence="2">CAU 1632</strain>
    </source>
</reference>
<evidence type="ECO:0000313" key="2">
    <source>
        <dbReference type="EMBL" id="MBW2942684.1"/>
    </source>
</evidence>
<dbReference type="Proteomes" id="UP001166291">
    <property type="component" value="Unassembled WGS sequence"/>
</dbReference>
<dbReference type="EMBL" id="JAHWDQ010000007">
    <property type="protein sequence ID" value="MBW2942684.1"/>
    <property type="molecule type" value="Genomic_DNA"/>
</dbReference>
<keyword evidence="3" id="KW-1185">Reference proteome</keyword>
<protein>
    <submittedName>
        <fullName evidence="2">DUF1330 domain-containing protein</fullName>
    </submittedName>
</protein>
<dbReference type="RefSeq" id="WP_219044930.1">
    <property type="nucleotide sequence ID" value="NZ_JAHWDQ010000007.1"/>
</dbReference>
<proteinExistence type="predicted"/>
<dbReference type="InterPro" id="IPR010753">
    <property type="entry name" value="DUF1330"/>
</dbReference>
<organism evidence="2 3">
    <name type="scientific">Zhongshania aquimaris</name>
    <dbReference type="NCBI Taxonomy" id="2857107"/>
    <lineage>
        <taxon>Bacteria</taxon>
        <taxon>Pseudomonadati</taxon>
        <taxon>Pseudomonadota</taxon>
        <taxon>Gammaproteobacteria</taxon>
        <taxon>Cellvibrionales</taxon>
        <taxon>Spongiibacteraceae</taxon>
        <taxon>Zhongshania</taxon>
    </lineage>
</organism>
<dbReference type="Pfam" id="PF07045">
    <property type="entry name" value="DUF1330"/>
    <property type="match status" value="1"/>
</dbReference>
<sequence length="96" mass="10550">MPAYLVVIQKEAIHDPEAFATYHSLTREIASSNLTPKVIYGDVAGLEGLPPEGVVILEFPTMEEAQAWYNSTAYQEALPYRLKASSYQSFIVAGLA</sequence>
<evidence type="ECO:0000313" key="3">
    <source>
        <dbReference type="Proteomes" id="UP001166291"/>
    </source>
</evidence>